<reference evidence="6 7" key="1">
    <citation type="submission" date="2019-07" db="EMBL/GenBank/DDBJ databases">
        <title>Tomitella cavernea sp. nov., an actinomycete isolated from soil.</title>
        <authorList>
            <person name="Cheng J."/>
        </authorList>
    </citation>
    <scope>NUCLEOTIDE SEQUENCE [LARGE SCALE GENOMIC DNA]</scope>
    <source>
        <strain evidence="6 7">HY188</strain>
    </source>
</reference>
<evidence type="ECO:0000259" key="5">
    <source>
        <dbReference type="PROSITE" id="PS50995"/>
    </source>
</evidence>
<dbReference type="Pfam" id="PF01047">
    <property type="entry name" value="MarR"/>
    <property type="match status" value="1"/>
</dbReference>
<dbReference type="InterPro" id="IPR036390">
    <property type="entry name" value="WH_DNA-bd_sf"/>
</dbReference>
<dbReference type="GO" id="GO:0003677">
    <property type="term" value="F:DNA binding"/>
    <property type="evidence" value="ECO:0007669"/>
    <property type="project" value="UniProtKB-KW"/>
</dbReference>
<proteinExistence type="predicted"/>
<evidence type="ECO:0000313" key="6">
    <source>
        <dbReference type="EMBL" id="QDQ98791.1"/>
    </source>
</evidence>
<evidence type="ECO:0000313" key="7">
    <source>
        <dbReference type="Proteomes" id="UP000317344"/>
    </source>
</evidence>
<keyword evidence="2" id="KW-0238">DNA-binding</keyword>
<dbReference type="KEGG" id="toy:FO059_17410"/>
<evidence type="ECO:0000256" key="4">
    <source>
        <dbReference type="SAM" id="MobiDB-lite"/>
    </source>
</evidence>
<dbReference type="PROSITE" id="PS50995">
    <property type="entry name" value="HTH_MARR_2"/>
    <property type="match status" value="1"/>
</dbReference>
<dbReference type="SUPFAM" id="SSF46785">
    <property type="entry name" value="Winged helix' DNA-binding domain"/>
    <property type="match status" value="1"/>
</dbReference>
<dbReference type="PROSITE" id="PS01117">
    <property type="entry name" value="HTH_MARR_1"/>
    <property type="match status" value="1"/>
</dbReference>
<dbReference type="Proteomes" id="UP000317344">
    <property type="component" value="Chromosome"/>
</dbReference>
<dbReference type="GO" id="GO:0006950">
    <property type="term" value="P:response to stress"/>
    <property type="evidence" value="ECO:0007669"/>
    <property type="project" value="TreeGrafter"/>
</dbReference>
<dbReference type="InterPro" id="IPR023187">
    <property type="entry name" value="Tscrpt_reg_MarR-type_CS"/>
</dbReference>
<feature type="compositionally biased region" description="Basic and acidic residues" evidence="4">
    <location>
        <begin position="1"/>
        <end position="18"/>
    </location>
</feature>
<dbReference type="EMBL" id="CP041765">
    <property type="protein sequence ID" value="QDQ98791.1"/>
    <property type="molecule type" value="Genomic_DNA"/>
</dbReference>
<evidence type="ECO:0000256" key="2">
    <source>
        <dbReference type="ARBA" id="ARBA00023125"/>
    </source>
</evidence>
<feature type="domain" description="HTH marR-type" evidence="5">
    <location>
        <begin position="32"/>
        <end position="172"/>
    </location>
</feature>
<gene>
    <name evidence="6" type="ORF">FO059_17410</name>
</gene>
<dbReference type="InterPro" id="IPR036388">
    <property type="entry name" value="WH-like_DNA-bd_sf"/>
</dbReference>
<dbReference type="SMART" id="SM00347">
    <property type="entry name" value="HTH_MARR"/>
    <property type="match status" value="1"/>
</dbReference>
<reference evidence="6 7" key="2">
    <citation type="submission" date="2019-07" db="EMBL/GenBank/DDBJ databases">
        <authorList>
            <person name="Huang Y."/>
        </authorList>
    </citation>
    <scope>NUCLEOTIDE SEQUENCE [LARGE SCALE GENOMIC DNA]</scope>
    <source>
        <strain evidence="6 7">HY188</strain>
    </source>
</reference>
<evidence type="ECO:0000256" key="1">
    <source>
        <dbReference type="ARBA" id="ARBA00023015"/>
    </source>
</evidence>
<dbReference type="OrthoDB" id="3216907at2"/>
<evidence type="ECO:0000256" key="3">
    <source>
        <dbReference type="ARBA" id="ARBA00023163"/>
    </source>
</evidence>
<organism evidence="6 7">
    <name type="scientific">Tomitella fengzijianii</name>
    <dbReference type="NCBI Taxonomy" id="2597660"/>
    <lineage>
        <taxon>Bacteria</taxon>
        <taxon>Bacillati</taxon>
        <taxon>Actinomycetota</taxon>
        <taxon>Actinomycetes</taxon>
        <taxon>Mycobacteriales</taxon>
        <taxon>Tomitella</taxon>
    </lineage>
</organism>
<dbReference type="InterPro" id="IPR000835">
    <property type="entry name" value="HTH_MarR-typ"/>
</dbReference>
<dbReference type="InterPro" id="IPR039422">
    <property type="entry name" value="MarR/SlyA-like"/>
</dbReference>
<protein>
    <submittedName>
        <fullName evidence="6">Winged helix-turn-helix transcriptional regulator</fullName>
    </submittedName>
</protein>
<dbReference type="Gene3D" id="1.10.10.10">
    <property type="entry name" value="Winged helix-like DNA-binding domain superfamily/Winged helix DNA-binding domain"/>
    <property type="match status" value="1"/>
</dbReference>
<dbReference type="PANTHER" id="PTHR33164">
    <property type="entry name" value="TRANSCRIPTIONAL REGULATOR, MARR FAMILY"/>
    <property type="match status" value="1"/>
</dbReference>
<accession>A0A516X827</accession>
<feature type="region of interest" description="Disordered" evidence="4">
    <location>
        <begin position="1"/>
        <end position="22"/>
    </location>
</feature>
<dbReference type="AlphaFoldDB" id="A0A516X827"/>
<keyword evidence="3" id="KW-0804">Transcription</keyword>
<dbReference type="PANTHER" id="PTHR33164:SF103">
    <property type="entry name" value="REGULATORY PROTEIN MARR"/>
    <property type="match status" value="1"/>
</dbReference>
<keyword evidence="1" id="KW-0805">Transcription regulation</keyword>
<name>A0A516X827_9ACTN</name>
<dbReference type="GO" id="GO:0003700">
    <property type="term" value="F:DNA-binding transcription factor activity"/>
    <property type="evidence" value="ECO:0007669"/>
    <property type="project" value="InterPro"/>
</dbReference>
<keyword evidence="7" id="KW-1185">Reference proteome</keyword>
<sequence length="188" mass="21210">MRVPARESRTIHGDRDADSAAEWTEAESRAAFDQLGDRLIDATRRFLRSSRRERIQTKLYTVGGRELSLAQVDALEVVAYEGEVRMHQLAAQLRLDPSTVTRATNPLVEAGLVERFTDPANRRYVVVRCTAEGRDAATYVADERRMVMREALAPMEPGRRLMLADLLEEYISLFEQTQAAKDDAAQQG</sequence>